<accession>A0A3P6PYR9</accession>
<reference evidence="1 2" key="1">
    <citation type="submission" date="2018-11" db="EMBL/GenBank/DDBJ databases">
        <authorList>
            <consortium name="Pathogen Informatics"/>
        </authorList>
    </citation>
    <scope>NUCLEOTIDE SEQUENCE [LARGE SCALE GENOMIC DNA]</scope>
</reference>
<evidence type="ECO:0000313" key="1">
    <source>
        <dbReference type="EMBL" id="VDK24048.1"/>
    </source>
</evidence>
<keyword evidence="2" id="KW-1185">Reference proteome</keyword>
<name>A0A3P6PYR9_ANISI</name>
<protein>
    <submittedName>
        <fullName evidence="1">Uncharacterized protein</fullName>
    </submittedName>
</protein>
<proteinExistence type="predicted"/>
<organism evidence="1 2">
    <name type="scientific">Anisakis simplex</name>
    <name type="common">Herring worm</name>
    <dbReference type="NCBI Taxonomy" id="6269"/>
    <lineage>
        <taxon>Eukaryota</taxon>
        <taxon>Metazoa</taxon>
        <taxon>Ecdysozoa</taxon>
        <taxon>Nematoda</taxon>
        <taxon>Chromadorea</taxon>
        <taxon>Rhabditida</taxon>
        <taxon>Spirurina</taxon>
        <taxon>Ascaridomorpha</taxon>
        <taxon>Ascaridoidea</taxon>
        <taxon>Anisakidae</taxon>
        <taxon>Anisakis</taxon>
        <taxon>Anisakis simplex complex</taxon>
    </lineage>
</organism>
<gene>
    <name evidence="1" type="ORF">ASIM_LOCUS4549</name>
</gene>
<dbReference type="Proteomes" id="UP000267096">
    <property type="component" value="Unassembled WGS sequence"/>
</dbReference>
<dbReference type="EMBL" id="UYRR01008027">
    <property type="protein sequence ID" value="VDK24048.1"/>
    <property type="molecule type" value="Genomic_DNA"/>
</dbReference>
<sequence>MMVESSGELKNWAGTLMFEISFDDGDGGDARIVLCFVYQMKCERLKT</sequence>
<dbReference type="AlphaFoldDB" id="A0A3P6PYR9"/>
<evidence type="ECO:0000313" key="2">
    <source>
        <dbReference type="Proteomes" id="UP000267096"/>
    </source>
</evidence>